<gene>
    <name evidence="1" type="ORF">KHLLAP_LOCUS11667</name>
</gene>
<evidence type="ECO:0000313" key="1">
    <source>
        <dbReference type="EMBL" id="CAJ2511199.1"/>
    </source>
</evidence>
<comment type="caution">
    <text evidence="1">The sequence shown here is derived from an EMBL/GenBank/DDBJ whole genome shotgun (WGS) entry which is preliminary data.</text>
</comment>
<accession>A0AAI8VUB2</accession>
<reference evidence="1" key="1">
    <citation type="submission" date="2023-10" db="EMBL/GenBank/DDBJ databases">
        <authorList>
            <person name="Hackl T."/>
        </authorList>
    </citation>
    <scope>NUCLEOTIDE SEQUENCE</scope>
</reference>
<dbReference type="Proteomes" id="UP001295740">
    <property type="component" value="Unassembled WGS sequence"/>
</dbReference>
<keyword evidence="2" id="KW-1185">Reference proteome</keyword>
<dbReference type="AlphaFoldDB" id="A0AAI8VUB2"/>
<name>A0AAI8VUB2_9PEZI</name>
<proteinExistence type="predicted"/>
<evidence type="ECO:0000313" key="2">
    <source>
        <dbReference type="Proteomes" id="UP001295740"/>
    </source>
</evidence>
<protein>
    <submittedName>
        <fullName evidence="1">Uu.00g068240.m01.CDS01</fullName>
    </submittedName>
</protein>
<sequence length="226" mass="25219">MYEFHPHNDSHQAYLSSLGYGSEGRYPSPEIPISPQALQQQIDEHASVILEAFEKLRSYDNCKEIGRFWEFASKGVQRGEILSSSCGGGLPVHHRPDLRALLRVLGGYTPEGVKLDDAAYAELQARLSSFTAQFINSQDLAGVPACMPLLFRSRLAHHPADFWRRDLDSAYLGCHLRLVQGLFLARHVVVSRASPSDRYAELLLLTSDAMDVNFALLLRHQATTPS</sequence>
<dbReference type="EMBL" id="CAUWAG010000018">
    <property type="protein sequence ID" value="CAJ2511199.1"/>
    <property type="molecule type" value="Genomic_DNA"/>
</dbReference>
<organism evidence="1 2">
    <name type="scientific">Anthostomella pinea</name>
    <dbReference type="NCBI Taxonomy" id="933095"/>
    <lineage>
        <taxon>Eukaryota</taxon>
        <taxon>Fungi</taxon>
        <taxon>Dikarya</taxon>
        <taxon>Ascomycota</taxon>
        <taxon>Pezizomycotina</taxon>
        <taxon>Sordariomycetes</taxon>
        <taxon>Xylariomycetidae</taxon>
        <taxon>Xylariales</taxon>
        <taxon>Xylariaceae</taxon>
        <taxon>Anthostomella</taxon>
    </lineage>
</organism>